<dbReference type="RefSeq" id="WP_217743563.1">
    <property type="nucleotide sequence ID" value="NZ_JAHOEI010000002.1"/>
</dbReference>
<reference evidence="2" key="1">
    <citation type="submission" date="2021-06" db="EMBL/GenBank/DDBJ databases">
        <title>Collection of gut derived symbiotic bacterial strains cultured from healthy donors.</title>
        <authorList>
            <person name="Lin H."/>
            <person name="Littmann E."/>
            <person name="Pamer E.G."/>
        </authorList>
    </citation>
    <scope>NUCLEOTIDE SEQUENCE</scope>
    <source>
        <strain evidence="2">MSK.21.74</strain>
    </source>
</reference>
<evidence type="ECO:0000313" key="2">
    <source>
        <dbReference type="EMBL" id="MBV3386330.1"/>
    </source>
</evidence>
<dbReference type="Pfam" id="PF00534">
    <property type="entry name" value="Glycos_transf_1"/>
    <property type="match status" value="1"/>
</dbReference>
<evidence type="ECO:0000313" key="3">
    <source>
        <dbReference type="Proteomes" id="UP001196765"/>
    </source>
</evidence>
<dbReference type="EMBL" id="JAHOEI010000002">
    <property type="protein sequence ID" value="MBV3386330.1"/>
    <property type="molecule type" value="Genomic_DNA"/>
</dbReference>
<sequence>MAKICCFFNYPPHYRYPIYKAMSENFDCDFFFGDTVFETICKFDVKKLKGFKKNLKAVKTRFKDYVWYKGCLQLLNFKYDYYILTGENCIIPNWLILLWAKMTNKKVLLWTHGIHETLSKKTTRLVCNMFYAHADYLLMYNNYNWSYMKKIGCDSKRMRTIHNSLDTSLQTKIYSTLKPSSIFKDHFGNDNPVVIYIGRIQKRKKVEQIVESLLMGQRQGFEFNLVIVGLDQDNDSVLRMVEQYGLSKNVWFYGPCFDEKVNAQLLYDSSVCVCPSEVGLTAIHALSYGCPVISNDNFEKQMPEFESIIEGKTGSFFRENDIGDLLNKIKYWCCLSETSRNKTRNDARKLILNEWSIDYQINVLKELLK</sequence>
<comment type="caution">
    <text evidence="2">The sequence shown here is derived from an EMBL/GenBank/DDBJ whole genome shotgun (WGS) entry which is preliminary data.</text>
</comment>
<dbReference type="InterPro" id="IPR001296">
    <property type="entry name" value="Glyco_trans_1"/>
</dbReference>
<proteinExistence type="predicted"/>
<dbReference type="InterPro" id="IPR050194">
    <property type="entry name" value="Glycosyltransferase_grp1"/>
</dbReference>
<name>A0AAW4MX46_9BACT</name>
<dbReference type="AlphaFoldDB" id="A0AAW4MX46"/>
<protein>
    <submittedName>
        <fullName evidence="2">Glycosyltransferase</fullName>
    </submittedName>
</protein>
<feature type="domain" description="Glycosyl transferase family 1" evidence="1">
    <location>
        <begin position="183"/>
        <end position="349"/>
    </location>
</feature>
<evidence type="ECO:0000259" key="1">
    <source>
        <dbReference type="Pfam" id="PF00534"/>
    </source>
</evidence>
<accession>A0AAW4MX46</accession>
<dbReference type="PANTHER" id="PTHR45947:SF3">
    <property type="entry name" value="SULFOQUINOVOSYL TRANSFERASE SQD2"/>
    <property type="match status" value="1"/>
</dbReference>
<dbReference type="Proteomes" id="UP001196765">
    <property type="component" value="Unassembled WGS sequence"/>
</dbReference>
<dbReference type="PANTHER" id="PTHR45947">
    <property type="entry name" value="SULFOQUINOVOSYL TRANSFERASE SQD2"/>
    <property type="match status" value="1"/>
</dbReference>
<gene>
    <name evidence="2" type="ORF">KSW82_01065</name>
</gene>
<dbReference type="GO" id="GO:0016757">
    <property type="term" value="F:glycosyltransferase activity"/>
    <property type="evidence" value="ECO:0007669"/>
    <property type="project" value="InterPro"/>
</dbReference>
<organism evidence="2 3">
    <name type="scientific">Segatella copri</name>
    <dbReference type="NCBI Taxonomy" id="165179"/>
    <lineage>
        <taxon>Bacteria</taxon>
        <taxon>Pseudomonadati</taxon>
        <taxon>Bacteroidota</taxon>
        <taxon>Bacteroidia</taxon>
        <taxon>Bacteroidales</taxon>
        <taxon>Prevotellaceae</taxon>
        <taxon>Segatella</taxon>
    </lineage>
</organism>